<name>A0A3N4IWZ4_9PEZI</name>
<protein>
    <submittedName>
        <fullName evidence="2">Uncharacterized protein</fullName>
    </submittedName>
</protein>
<evidence type="ECO:0000313" key="3">
    <source>
        <dbReference type="Proteomes" id="UP000276215"/>
    </source>
</evidence>
<dbReference type="EMBL" id="ML120529">
    <property type="protein sequence ID" value="RPA90335.1"/>
    <property type="molecule type" value="Genomic_DNA"/>
</dbReference>
<proteinExistence type="predicted"/>
<reference evidence="2 3" key="1">
    <citation type="journal article" date="2018" name="Nat. Ecol. Evol.">
        <title>Pezizomycetes genomes reveal the molecular basis of ectomycorrhizal truffle lifestyle.</title>
        <authorList>
            <person name="Murat C."/>
            <person name="Payen T."/>
            <person name="Noel B."/>
            <person name="Kuo A."/>
            <person name="Morin E."/>
            <person name="Chen J."/>
            <person name="Kohler A."/>
            <person name="Krizsan K."/>
            <person name="Balestrini R."/>
            <person name="Da Silva C."/>
            <person name="Montanini B."/>
            <person name="Hainaut M."/>
            <person name="Levati E."/>
            <person name="Barry K.W."/>
            <person name="Belfiori B."/>
            <person name="Cichocki N."/>
            <person name="Clum A."/>
            <person name="Dockter R.B."/>
            <person name="Fauchery L."/>
            <person name="Guy J."/>
            <person name="Iotti M."/>
            <person name="Le Tacon F."/>
            <person name="Lindquist E.A."/>
            <person name="Lipzen A."/>
            <person name="Malagnac F."/>
            <person name="Mello A."/>
            <person name="Molinier V."/>
            <person name="Miyauchi S."/>
            <person name="Poulain J."/>
            <person name="Riccioni C."/>
            <person name="Rubini A."/>
            <person name="Sitrit Y."/>
            <person name="Splivallo R."/>
            <person name="Traeger S."/>
            <person name="Wang M."/>
            <person name="Zifcakova L."/>
            <person name="Wipf D."/>
            <person name="Zambonelli A."/>
            <person name="Paolocci F."/>
            <person name="Nowrousian M."/>
            <person name="Ottonello S."/>
            <person name="Baldrian P."/>
            <person name="Spatafora J.W."/>
            <person name="Henrissat B."/>
            <person name="Nagy L.G."/>
            <person name="Aury J.M."/>
            <person name="Wincker P."/>
            <person name="Grigoriev I.V."/>
            <person name="Bonfante P."/>
            <person name="Martin F.M."/>
        </authorList>
    </citation>
    <scope>NUCLEOTIDE SEQUENCE [LARGE SCALE GENOMIC DNA]</scope>
    <source>
        <strain evidence="2 3">120613-1</strain>
    </source>
</reference>
<evidence type="ECO:0000313" key="2">
    <source>
        <dbReference type="EMBL" id="RPA90335.1"/>
    </source>
</evidence>
<organism evidence="2 3">
    <name type="scientific">Choiromyces venosus 120613-1</name>
    <dbReference type="NCBI Taxonomy" id="1336337"/>
    <lineage>
        <taxon>Eukaryota</taxon>
        <taxon>Fungi</taxon>
        <taxon>Dikarya</taxon>
        <taxon>Ascomycota</taxon>
        <taxon>Pezizomycotina</taxon>
        <taxon>Pezizomycetes</taxon>
        <taxon>Pezizales</taxon>
        <taxon>Tuberaceae</taxon>
        <taxon>Choiromyces</taxon>
    </lineage>
</organism>
<feature type="transmembrane region" description="Helical" evidence="1">
    <location>
        <begin position="41"/>
        <end position="62"/>
    </location>
</feature>
<accession>A0A3N4IWZ4</accession>
<dbReference type="AlphaFoldDB" id="A0A3N4IWZ4"/>
<sequence>MTYAQELYLYGTIASGCKRIYIKKHFMRKALLKMSYCSMTYLYFTLLNPLVVVLFKISSLVLSMAVSPRDHYQVLLYTVTPLVAIKLSLCDPGINKDCTQALE</sequence>
<keyword evidence="1" id="KW-0812">Transmembrane</keyword>
<keyword evidence="3" id="KW-1185">Reference proteome</keyword>
<dbReference type="Proteomes" id="UP000276215">
    <property type="component" value="Unassembled WGS sequence"/>
</dbReference>
<evidence type="ECO:0000256" key="1">
    <source>
        <dbReference type="SAM" id="Phobius"/>
    </source>
</evidence>
<keyword evidence="1" id="KW-1133">Transmembrane helix</keyword>
<gene>
    <name evidence="2" type="ORF">L873DRAFT_443262</name>
</gene>
<keyword evidence="1" id="KW-0472">Membrane</keyword>